<feature type="binding site" evidence="4">
    <location>
        <position position="804"/>
    </location>
    <ligand>
        <name>AMP</name>
        <dbReference type="ChEBI" id="CHEBI:456215"/>
    </ligand>
</feature>
<dbReference type="InterPro" id="IPR003607">
    <property type="entry name" value="HD/PDEase_dom"/>
</dbReference>
<evidence type="ECO:0000313" key="10">
    <source>
        <dbReference type="Proteomes" id="UP000612055"/>
    </source>
</evidence>
<feature type="domain" description="PDEase" evidence="8">
    <location>
        <begin position="515"/>
        <end position="898"/>
    </location>
</feature>
<feature type="binding site" evidence="4">
    <location>
        <begin position="596"/>
        <end position="600"/>
    </location>
    <ligand>
        <name>AMP</name>
        <dbReference type="ChEBI" id="CHEBI:456215"/>
    </ligand>
</feature>
<feature type="binding site" evidence="5">
    <location>
        <position position="804"/>
    </location>
    <ligand>
        <name>Zn(2+)</name>
        <dbReference type="ChEBI" id="CHEBI:29105"/>
        <label>1</label>
    </ligand>
</feature>
<accession>A0A836BTG8</accession>
<sequence>MSQVSAVVTLDALDRPSAMDGTASPLGALEARGYAFALRAPPPDGGEGPWLLVASSGAGPGGSLRDPVEAAVELQGLKWRLQVAPHHGSWTPAWYGGAIAAVAVASAAAAGMLFALLISRYHNRALLRMLLPRQLLDGISAQQAKELGERAVDAEDTPADVLLNLLSALLEGEPPDVRDVVLVRAVLQQGRDVYRPLDLEGRLQEAHLETDVADALMRQLGARNASSHWPGAAAANPSGLPSDPCAPSTPALGGVAGARAPALLSGAGAAGRTPPGWQLQAFTRPSLKLFDSPMHEALGFLLSNAADPGAGPALAPTAAAVRAQASALRPDSSGQLSTADITMAFFSEPGPADEPQPPQSSKGGAAAGLGLTWTATPSALATAAETPPPRGRKGAAAGMSLTVTMPAGSLAAAAAVASPTAPAPLADGQPRSGLLLRLGATAAGFPALLTSAASRRRSGEALSSAAAAAAAAAAAVSASGVEPGEASAAVHSRRLSALRSDASVRGGVAGGSASLAPPPPALLDKVESLLVLATTPGCWQFDSFALASASGGHALSAMGFYLLSTEGLIAKFGLQPNRVARLLRALEAGYPDNPYHCATHAADVLRSLHALLHGAQLTEHYLDPLRLLGAYLAAIVHDLGHPGLTGDFLVATSAPLVLRYNDRSPLELHHASAAFSLLAERPDLDALAPLGKEQRAALRKMVIELVLGTDMKQHFAMLSQFKAVRRSGRKGSDAQNTTLMPPLYESERDRHRSCAADAIGFTSAANAIGCSSAANTGSGPQGPPTPVDDAERLLSLQLALKVADIGHLGSELGVHKRWLAALEEEFFRQGDREKALGLPISPLFDRSKTGVSKSQVGFYDFVALPLVRALADAFPGARGMQTCFEANYHHWKEQSDLTATPPRRA</sequence>
<evidence type="ECO:0000256" key="3">
    <source>
        <dbReference type="PIRSR" id="PIRSR623088-1"/>
    </source>
</evidence>
<dbReference type="InterPro" id="IPR023088">
    <property type="entry name" value="PDEase"/>
</dbReference>
<keyword evidence="7" id="KW-0812">Transmembrane</keyword>
<dbReference type="PRINTS" id="PR00387">
    <property type="entry name" value="PDIESTERASE1"/>
</dbReference>
<keyword evidence="1 5" id="KW-0479">Metal-binding</keyword>
<dbReference type="GO" id="GO:0004114">
    <property type="term" value="F:3',5'-cyclic-nucleotide phosphodiesterase activity"/>
    <property type="evidence" value="ECO:0007669"/>
    <property type="project" value="InterPro"/>
</dbReference>
<feature type="binding site" evidence="4">
    <location>
        <position position="855"/>
    </location>
    <ligand>
        <name>AMP</name>
        <dbReference type="ChEBI" id="CHEBI:456215"/>
    </ligand>
</feature>
<dbReference type="SUPFAM" id="SSF109604">
    <property type="entry name" value="HD-domain/PDEase-like"/>
    <property type="match status" value="1"/>
</dbReference>
<evidence type="ECO:0000256" key="5">
    <source>
        <dbReference type="PIRSR" id="PIRSR623088-3"/>
    </source>
</evidence>
<feature type="region of interest" description="Disordered" evidence="6">
    <location>
        <begin position="346"/>
        <end position="368"/>
    </location>
</feature>
<name>A0A836BTG8_9CHLO</name>
<dbReference type="GO" id="GO:0007165">
    <property type="term" value="P:signal transduction"/>
    <property type="evidence" value="ECO:0007669"/>
    <property type="project" value="InterPro"/>
</dbReference>
<evidence type="ECO:0000256" key="1">
    <source>
        <dbReference type="ARBA" id="ARBA00022723"/>
    </source>
</evidence>
<dbReference type="OrthoDB" id="568146at2759"/>
<feature type="binding site" evidence="5">
    <location>
        <position position="637"/>
    </location>
    <ligand>
        <name>Zn(2+)</name>
        <dbReference type="ChEBI" id="CHEBI:29105"/>
        <label>1</label>
    </ligand>
</feature>
<organism evidence="9 10">
    <name type="scientific">Edaphochlamys debaryana</name>
    <dbReference type="NCBI Taxonomy" id="47281"/>
    <lineage>
        <taxon>Eukaryota</taxon>
        <taxon>Viridiplantae</taxon>
        <taxon>Chlorophyta</taxon>
        <taxon>core chlorophytes</taxon>
        <taxon>Chlorophyceae</taxon>
        <taxon>CS clade</taxon>
        <taxon>Chlamydomonadales</taxon>
        <taxon>Chlamydomonadales incertae sedis</taxon>
        <taxon>Edaphochlamys</taxon>
    </lineage>
</organism>
<feature type="transmembrane region" description="Helical" evidence="7">
    <location>
        <begin position="93"/>
        <end position="118"/>
    </location>
</feature>
<feature type="binding site" evidence="5">
    <location>
        <position position="638"/>
    </location>
    <ligand>
        <name>Zn(2+)</name>
        <dbReference type="ChEBI" id="CHEBI:29105"/>
        <label>2</label>
    </ligand>
</feature>
<dbReference type="Gene3D" id="1.10.1300.10">
    <property type="entry name" value="3'5'-cyclic nucleotide phosphodiesterase, catalytic domain"/>
    <property type="match status" value="1"/>
</dbReference>
<keyword evidence="2" id="KW-0378">Hydrolase</keyword>
<dbReference type="CDD" id="cd00077">
    <property type="entry name" value="HDc"/>
    <property type="match status" value="1"/>
</dbReference>
<dbReference type="GO" id="GO:0046872">
    <property type="term" value="F:metal ion binding"/>
    <property type="evidence" value="ECO:0007669"/>
    <property type="project" value="UniProtKB-KW"/>
</dbReference>
<dbReference type="AlphaFoldDB" id="A0A836BTG8"/>
<feature type="binding site" evidence="4">
    <location>
        <position position="638"/>
    </location>
    <ligand>
        <name>AMP</name>
        <dbReference type="ChEBI" id="CHEBI:456215"/>
    </ligand>
</feature>
<gene>
    <name evidence="9" type="ORF">HYH03_014536</name>
</gene>
<protein>
    <recommendedName>
        <fullName evidence="8">PDEase domain-containing protein</fullName>
    </recommendedName>
</protein>
<evidence type="ECO:0000259" key="8">
    <source>
        <dbReference type="PROSITE" id="PS51845"/>
    </source>
</evidence>
<dbReference type="PANTHER" id="PTHR11347">
    <property type="entry name" value="CYCLIC NUCLEOTIDE PHOSPHODIESTERASE"/>
    <property type="match status" value="1"/>
</dbReference>
<comment type="caution">
    <text evidence="9">The sequence shown here is derived from an EMBL/GenBank/DDBJ whole genome shotgun (WGS) entry which is preliminary data.</text>
</comment>
<dbReference type="SMART" id="SM00471">
    <property type="entry name" value="HDc"/>
    <property type="match status" value="1"/>
</dbReference>
<evidence type="ECO:0000256" key="2">
    <source>
        <dbReference type="ARBA" id="ARBA00022801"/>
    </source>
</evidence>
<proteinExistence type="predicted"/>
<evidence type="ECO:0000313" key="9">
    <source>
        <dbReference type="EMBL" id="KAG2486853.1"/>
    </source>
</evidence>
<feature type="binding site" evidence="5">
    <location>
        <position position="638"/>
    </location>
    <ligand>
        <name>Zn(2+)</name>
        <dbReference type="ChEBI" id="CHEBI:29105"/>
        <label>1</label>
    </ligand>
</feature>
<dbReference type="EMBL" id="JAEHOE010000106">
    <property type="protein sequence ID" value="KAG2486853.1"/>
    <property type="molecule type" value="Genomic_DNA"/>
</dbReference>
<dbReference type="InterPro" id="IPR002073">
    <property type="entry name" value="PDEase_catalytic_dom"/>
</dbReference>
<evidence type="ECO:0000256" key="7">
    <source>
        <dbReference type="SAM" id="Phobius"/>
    </source>
</evidence>
<dbReference type="InterPro" id="IPR036971">
    <property type="entry name" value="PDEase_catalytic_dom_sf"/>
</dbReference>
<evidence type="ECO:0000256" key="4">
    <source>
        <dbReference type="PIRSR" id="PIRSR623088-2"/>
    </source>
</evidence>
<reference evidence="9" key="1">
    <citation type="journal article" date="2020" name="bioRxiv">
        <title>Comparative genomics of Chlamydomonas.</title>
        <authorList>
            <person name="Craig R.J."/>
            <person name="Hasan A.R."/>
            <person name="Ness R.W."/>
            <person name="Keightley P.D."/>
        </authorList>
    </citation>
    <scope>NUCLEOTIDE SEQUENCE</scope>
    <source>
        <strain evidence="9">CCAP 11/70</strain>
    </source>
</reference>
<feature type="binding site" evidence="5">
    <location>
        <position position="600"/>
    </location>
    <ligand>
        <name>Zn(2+)</name>
        <dbReference type="ChEBI" id="CHEBI:29105"/>
        <label>1</label>
    </ligand>
</feature>
<feature type="active site" description="Proton donor" evidence="3">
    <location>
        <position position="596"/>
    </location>
</feature>
<keyword evidence="10" id="KW-1185">Reference proteome</keyword>
<keyword evidence="7" id="KW-1133">Transmembrane helix</keyword>
<dbReference type="Pfam" id="PF00233">
    <property type="entry name" value="PDEase_I"/>
    <property type="match status" value="1"/>
</dbReference>
<evidence type="ECO:0000256" key="6">
    <source>
        <dbReference type="SAM" id="MobiDB-lite"/>
    </source>
</evidence>
<dbReference type="Proteomes" id="UP000612055">
    <property type="component" value="Unassembled WGS sequence"/>
</dbReference>
<dbReference type="PROSITE" id="PS51845">
    <property type="entry name" value="PDEASE_I_2"/>
    <property type="match status" value="1"/>
</dbReference>
<keyword evidence="7" id="KW-0472">Membrane</keyword>